<dbReference type="OrthoDB" id="5593012at2759"/>
<evidence type="ECO:0000313" key="2">
    <source>
        <dbReference type="Proteomes" id="UP000252519"/>
    </source>
</evidence>
<name>A0A368G2K7_ANCCA</name>
<protein>
    <recommendedName>
        <fullName evidence="3">Dynein heavy chain C-terminal domain-containing protein</fullName>
    </recommendedName>
</protein>
<keyword evidence="2" id="KW-1185">Reference proteome</keyword>
<dbReference type="Proteomes" id="UP000252519">
    <property type="component" value="Unassembled WGS sequence"/>
</dbReference>
<comment type="caution">
    <text evidence="1">The sequence shown here is derived from an EMBL/GenBank/DDBJ whole genome shotgun (WGS) entry which is preliminary data.</text>
</comment>
<accession>A0A368G2K7</accession>
<reference evidence="1 2" key="1">
    <citation type="submission" date="2014-10" db="EMBL/GenBank/DDBJ databases">
        <title>Draft genome of the hookworm Ancylostoma caninum.</title>
        <authorList>
            <person name="Mitreva M."/>
        </authorList>
    </citation>
    <scope>NUCLEOTIDE SEQUENCE [LARGE SCALE GENOMIC DNA]</scope>
    <source>
        <strain evidence="1 2">Baltimore</strain>
    </source>
</reference>
<proteinExistence type="predicted"/>
<dbReference type="EMBL" id="JOJR01000383">
    <property type="protein sequence ID" value="RCN38666.1"/>
    <property type="molecule type" value="Genomic_DNA"/>
</dbReference>
<dbReference type="STRING" id="29170.A0A368G2K7"/>
<organism evidence="1 2">
    <name type="scientific">Ancylostoma caninum</name>
    <name type="common">Dog hookworm</name>
    <dbReference type="NCBI Taxonomy" id="29170"/>
    <lineage>
        <taxon>Eukaryota</taxon>
        <taxon>Metazoa</taxon>
        <taxon>Ecdysozoa</taxon>
        <taxon>Nematoda</taxon>
        <taxon>Chromadorea</taxon>
        <taxon>Rhabditida</taxon>
        <taxon>Rhabditina</taxon>
        <taxon>Rhabditomorpha</taxon>
        <taxon>Strongyloidea</taxon>
        <taxon>Ancylostomatidae</taxon>
        <taxon>Ancylostomatinae</taxon>
        <taxon>Ancylostoma</taxon>
    </lineage>
</organism>
<gene>
    <name evidence="1" type="ORF">ANCCAN_15423</name>
</gene>
<evidence type="ECO:0000313" key="1">
    <source>
        <dbReference type="EMBL" id="RCN38666.1"/>
    </source>
</evidence>
<dbReference type="InterPro" id="IPR043160">
    <property type="entry name" value="Dynein_C_barrel"/>
</dbReference>
<evidence type="ECO:0008006" key="3">
    <source>
        <dbReference type="Google" id="ProtNLM"/>
    </source>
</evidence>
<dbReference type="Gene3D" id="3.10.490.20">
    <property type="match status" value="1"/>
</dbReference>
<dbReference type="AlphaFoldDB" id="A0A368G2K7"/>
<sequence>MEGVRKRKQGILLQGALFDGQLRSTLVSSPPVTNAPQLTLGWTQIGSPTIYKEQESITVPLYTDASRTEHVATVQMPCTEVHKWNIAAVALFLR</sequence>